<dbReference type="InterPro" id="IPR049874">
    <property type="entry name" value="ROK_cs"/>
</dbReference>
<dbReference type="KEGG" id="sls:SLINC_2615"/>
<dbReference type="EMBL" id="CP016438">
    <property type="protein sequence ID" value="ANS64839.1"/>
    <property type="molecule type" value="Genomic_DNA"/>
</dbReference>
<dbReference type="InterPro" id="IPR043129">
    <property type="entry name" value="ATPase_NBD"/>
</dbReference>
<name>A0A1B1M883_STRLN</name>
<dbReference type="AlphaFoldDB" id="A0A1B1M883"/>
<evidence type="ECO:0000313" key="3">
    <source>
        <dbReference type="Proteomes" id="UP000092598"/>
    </source>
</evidence>
<dbReference type="PATRIC" id="fig|1915.4.peg.2888"/>
<sequence length="429" mass="45373">MARHTARDLRSENRFEVLHALFELGPSTRQELARHTGLSQATVATLVTEFLSGGVLHIAAVERNTGGRPQERLTIAPDRGRIVGVDVAETYVDAVVHDLALGVLGHAEVALDEEENDPAYVVDGIVRAIDGAVGADATERARVIGVGVSMPGHVHPDAGVSVFAPNWDWHDVRIEELLEDLAIPVYVDNPLKAVILSEMWFGVGNAVDSMAVVNLGTGVGAGIALDGSLIRGITNNAGEWGHTLLELDGRACRCGRRGCVEAYVGAPGLRTTLAEIDPGHPLLRQQRQRDFVERVAQGLAAGDPALSVLVLRTARYLAAGLGDLVNLLDVPHITLTGWASEALADRLVPAVRDELPHHVLPGSLAGLVVEPSRVPGNAVALGMAAFTLQQFLTRLGLASPARTRPRPDPEPAGFSRRAGTVPSPGPDAA</sequence>
<keyword evidence="3" id="KW-1185">Reference proteome</keyword>
<evidence type="ECO:0000313" key="2">
    <source>
        <dbReference type="EMBL" id="ANS64839.1"/>
    </source>
</evidence>
<dbReference type="SUPFAM" id="SSF46785">
    <property type="entry name" value="Winged helix' DNA-binding domain"/>
    <property type="match status" value="1"/>
</dbReference>
<dbReference type="Proteomes" id="UP000092598">
    <property type="component" value="Chromosome"/>
</dbReference>
<accession>A0A1B1M883</accession>
<organism evidence="2 3">
    <name type="scientific">Streptomyces lincolnensis</name>
    <dbReference type="NCBI Taxonomy" id="1915"/>
    <lineage>
        <taxon>Bacteria</taxon>
        <taxon>Bacillati</taxon>
        <taxon>Actinomycetota</taxon>
        <taxon>Actinomycetes</taxon>
        <taxon>Kitasatosporales</taxon>
        <taxon>Streptomycetaceae</taxon>
        <taxon>Streptomyces</taxon>
    </lineage>
</organism>
<evidence type="ECO:0000256" key="1">
    <source>
        <dbReference type="ARBA" id="ARBA00006479"/>
    </source>
</evidence>
<proteinExistence type="inferred from homology"/>
<dbReference type="InterPro" id="IPR036388">
    <property type="entry name" value="WH-like_DNA-bd_sf"/>
</dbReference>
<dbReference type="Gene3D" id="3.30.420.40">
    <property type="match status" value="2"/>
</dbReference>
<dbReference type="Pfam" id="PF00480">
    <property type="entry name" value="ROK"/>
    <property type="match status" value="1"/>
</dbReference>
<dbReference type="STRING" id="1915.SLINC_2615"/>
<gene>
    <name evidence="2" type="ORF">SLINC_2615</name>
</gene>
<dbReference type="PANTHER" id="PTHR18964">
    <property type="entry name" value="ROK (REPRESSOR, ORF, KINASE) FAMILY"/>
    <property type="match status" value="1"/>
</dbReference>
<dbReference type="InterPro" id="IPR000600">
    <property type="entry name" value="ROK"/>
</dbReference>
<dbReference type="Gene3D" id="1.10.10.10">
    <property type="entry name" value="Winged helix-like DNA-binding domain superfamily/Winged helix DNA-binding domain"/>
    <property type="match status" value="1"/>
</dbReference>
<reference evidence="2 3" key="1">
    <citation type="submission" date="2016-07" db="EMBL/GenBank/DDBJ databases">
        <title>Enhancement of antibiotic productionsby engineered nitrateutilization in actinobacteria.</title>
        <authorList>
            <person name="Meng S.C."/>
        </authorList>
    </citation>
    <scope>NUCLEOTIDE SEQUENCE [LARGE SCALE GENOMIC DNA]</scope>
    <source>
        <strain evidence="2 3">NRRL 2936</strain>
    </source>
</reference>
<protein>
    <submittedName>
        <fullName evidence="2">ROK-family transcriptional regulator</fullName>
    </submittedName>
</protein>
<dbReference type="SUPFAM" id="SSF53067">
    <property type="entry name" value="Actin-like ATPase domain"/>
    <property type="match status" value="1"/>
</dbReference>
<dbReference type="PANTHER" id="PTHR18964:SF149">
    <property type="entry name" value="BIFUNCTIONAL UDP-N-ACETYLGLUCOSAMINE 2-EPIMERASE_N-ACETYLMANNOSAMINE KINASE"/>
    <property type="match status" value="1"/>
</dbReference>
<comment type="similarity">
    <text evidence="1">Belongs to the ROK (NagC/XylR) family.</text>
</comment>
<dbReference type="PROSITE" id="PS01125">
    <property type="entry name" value="ROK"/>
    <property type="match status" value="1"/>
</dbReference>
<dbReference type="InterPro" id="IPR036390">
    <property type="entry name" value="WH_DNA-bd_sf"/>
</dbReference>